<gene>
    <name evidence="1" type="ORF">KYI95_04785</name>
</gene>
<name>A0ABS6VB45_9GAMM</name>
<reference evidence="1 2" key="1">
    <citation type="submission" date="2021-07" db="EMBL/GenBank/DDBJ databases">
        <title>A novel phosphonate cluster across the Pantoea species complex is important for pathogenicity in onion.</title>
        <authorList>
            <person name="Zhao M."/>
            <person name="Stice S."/>
            <person name="Shin G.Y."/>
            <person name="Coutinho T."/>
            <person name="Gitaitis R."/>
            <person name="Kvitko B."/>
            <person name="Dutta B."/>
        </authorList>
    </citation>
    <scope>NUCLEOTIDE SEQUENCE [LARGE SCALE GENOMIC DNA]</scope>
    <source>
        <strain evidence="1 2">BD 382</strain>
    </source>
</reference>
<keyword evidence="2" id="KW-1185">Reference proteome</keyword>
<evidence type="ECO:0000313" key="1">
    <source>
        <dbReference type="EMBL" id="MBW1256526.1"/>
    </source>
</evidence>
<protein>
    <submittedName>
        <fullName evidence="1">PerC family transcriptional regulator</fullName>
    </submittedName>
</protein>
<dbReference type="Proteomes" id="UP001197236">
    <property type="component" value="Unassembled WGS sequence"/>
</dbReference>
<dbReference type="RefSeq" id="WP_218994724.1">
    <property type="nucleotide sequence ID" value="NZ_JAHVXU010000002.1"/>
</dbReference>
<proteinExistence type="predicted"/>
<comment type="caution">
    <text evidence="1">The sequence shown here is derived from an EMBL/GenBank/DDBJ whole genome shotgun (WGS) entry which is preliminary data.</text>
</comment>
<evidence type="ECO:0000313" key="2">
    <source>
        <dbReference type="Proteomes" id="UP001197236"/>
    </source>
</evidence>
<organism evidence="1 2">
    <name type="scientific">Pantoea allii</name>
    <dbReference type="NCBI Taxonomy" id="574096"/>
    <lineage>
        <taxon>Bacteria</taxon>
        <taxon>Pseudomonadati</taxon>
        <taxon>Pseudomonadota</taxon>
        <taxon>Gammaproteobacteria</taxon>
        <taxon>Enterobacterales</taxon>
        <taxon>Erwiniaceae</taxon>
        <taxon>Pantoea</taxon>
    </lineage>
</organism>
<sequence length="69" mass="7860">MKLEGSTAESLEQRDLCHRSAHRWLTVMDNTGDDTEREMIASRRTCRLSAVFARNQEDCIKCSNGIEEG</sequence>
<dbReference type="Pfam" id="PF06069">
    <property type="entry name" value="PerC"/>
    <property type="match status" value="1"/>
</dbReference>
<dbReference type="InterPro" id="IPR024684">
    <property type="entry name" value="Tscrpt_act_PerC/SfV_Orf40"/>
</dbReference>
<accession>A0ABS6VB45</accession>
<dbReference type="EMBL" id="JAHVXZ010000002">
    <property type="protein sequence ID" value="MBW1256526.1"/>
    <property type="molecule type" value="Genomic_DNA"/>
</dbReference>